<dbReference type="CDD" id="cd06260">
    <property type="entry name" value="DUF820-like"/>
    <property type="match status" value="1"/>
</dbReference>
<dbReference type="InterPro" id="IPR011335">
    <property type="entry name" value="Restrct_endonuc-II-like"/>
</dbReference>
<dbReference type="SUPFAM" id="SSF52980">
    <property type="entry name" value="Restriction endonuclease-like"/>
    <property type="match status" value="1"/>
</dbReference>
<evidence type="ECO:0000259" key="2">
    <source>
        <dbReference type="Pfam" id="PF05685"/>
    </source>
</evidence>
<sequence length="296" mass="33496">MSQAARYFPDRMSTAINGGSHGIGERLDARVLDCINEAPANEGLLISEADYWEHYYEAEGGYEWNNGRLEVKPVSDFLTVLCYRWFLRLLEQFLSVEPIAALTALDFGFRMQLPGKVAIRKPDLGVILKDNRQPLAGLDRTFRGTCDLCIEALSDSRRGAIERDTRTKFEEYAAAGVREYFILHHRLDLCAFYRLNEAGHYESIDTGDIGDTGDNGDGLLRSVVLPGFQLRLADLERQRELPELMDDPVYSAFVLPGWQAERRARVAAEQRAEQEAEARHALEQELARLRVAAGER</sequence>
<proteinExistence type="predicted"/>
<keyword evidence="4" id="KW-1185">Reference proteome</keyword>
<evidence type="ECO:0000313" key="3">
    <source>
        <dbReference type="EMBL" id="WPL19129.1"/>
    </source>
</evidence>
<accession>A0ABZ0SEP0</accession>
<feature type="domain" description="Putative restriction endonuclease" evidence="2">
    <location>
        <begin position="54"/>
        <end position="232"/>
    </location>
</feature>
<evidence type="ECO:0000313" key="4">
    <source>
        <dbReference type="Proteomes" id="UP001432180"/>
    </source>
</evidence>
<gene>
    <name evidence="3" type="ORF">Thiowin_04235</name>
</gene>
<dbReference type="InterPro" id="IPR008538">
    <property type="entry name" value="Uma2"/>
</dbReference>
<protein>
    <recommendedName>
        <fullName evidence="2">Putative restriction endonuclease domain-containing protein</fullName>
    </recommendedName>
</protein>
<dbReference type="InterPro" id="IPR012296">
    <property type="entry name" value="Nuclease_put_TT1808"/>
</dbReference>
<evidence type="ECO:0000256" key="1">
    <source>
        <dbReference type="SAM" id="Coils"/>
    </source>
</evidence>
<reference evidence="3 4" key="1">
    <citation type="journal article" date="2023" name="Microorganisms">
        <title>Thiorhodovibrio frisius and Trv. litoralis spp. nov., Two Novel Members from a Clade of Fastidious Purple Sulfur Bacteria That Exhibit Unique Red-Shifted Light-Harvesting Capabilities.</title>
        <authorList>
            <person name="Methner A."/>
            <person name="Kuzyk S.B."/>
            <person name="Petersen J."/>
            <person name="Bauer S."/>
            <person name="Brinkmann H."/>
            <person name="Sichau K."/>
            <person name="Wanner G."/>
            <person name="Wolf J."/>
            <person name="Neumann-Schaal M."/>
            <person name="Henke P."/>
            <person name="Tank M."/>
            <person name="Sproer C."/>
            <person name="Bunk B."/>
            <person name="Overmann J."/>
        </authorList>
    </citation>
    <scope>NUCLEOTIDE SEQUENCE [LARGE SCALE GENOMIC DNA]</scope>
    <source>
        <strain evidence="3 4">DSM 6702</strain>
    </source>
</reference>
<dbReference type="Pfam" id="PF05685">
    <property type="entry name" value="Uma2"/>
    <property type="match status" value="1"/>
</dbReference>
<dbReference type="Proteomes" id="UP001432180">
    <property type="component" value="Chromosome"/>
</dbReference>
<keyword evidence="1" id="KW-0175">Coiled coil</keyword>
<feature type="coiled-coil region" evidence="1">
    <location>
        <begin position="264"/>
        <end position="292"/>
    </location>
</feature>
<dbReference type="Gene3D" id="3.90.1570.10">
    <property type="entry name" value="tt1808, chain A"/>
    <property type="match status" value="1"/>
</dbReference>
<organism evidence="3 4">
    <name type="scientific">Thiorhodovibrio winogradskyi</name>
    <dbReference type="NCBI Taxonomy" id="77007"/>
    <lineage>
        <taxon>Bacteria</taxon>
        <taxon>Pseudomonadati</taxon>
        <taxon>Pseudomonadota</taxon>
        <taxon>Gammaproteobacteria</taxon>
        <taxon>Chromatiales</taxon>
        <taxon>Chromatiaceae</taxon>
        <taxon>Thiorhodovibrio</taxon>
    </lineage>
</organism>
<dbReference type="RefSeq" id="WP_328984875.1">
    <property type="nucleotide sequence ID" value="NZ_CP121472.1"/>
</dbReference>
<name>A0ABZ0SEP0_9GAMM</name>
<dbReference type="EMBL" id="CP121472">
    <property type="protein sequence ID" value="WPL19129.1"/>
    <property type="molecule type" value="Genomic_DNA"/>
</dbReference>